<evidence type="ECO:0000313" key="2">
    <source>
        <dbReference type="EMBL" id="BAL52835.1"/>
    </source>
</evidence>
<dbReference type="EMBL" id="AP011640">
    <property type="protein sequence ID" value="BAL52835.1"/>
    <property type="molecule type" value="Genomic_DNA"/>
</dbReference>
<accession>H5S9J9</accession>
<proteinExistence type="predicted"/>
<evidence type="ECO:0000259" key="1">
    <source>
        <dbReference type="Pfam" id="PF05685"/>
    </source>
</evidence>
<dbReference type="PANTHER" id="PTHR34107">
    <property type="entry name" value="SLL0198 PROTEIN-RELATED"/>
    <property type="match status" value="1"/>
</dbReference>
<organism evidence="2">
    <name type="scientific">uncultured prokaryote</name>
    <dbReference type="NCBI Taxonomy" id="198431"/>
    <lineage>
        <taxon>unclassified sequences</taxon>
        <taxon>environmental samples</taxon>
    </lineage>
</organism>
<dbReference type="PANTHER" id="PTHR34107:SF4">
    <property type="entry name" value="SLL1222 PROTEIN"/>
    <property type="match status" value="1"/>
</dbReference>
<dbReference type="InterPro" id="IPR011335">
    <property type="entry name" value="Restrct_endonuc-II-like"/>
</dbReference>
<gene>
    <name evidence="2" type="ORF">HGMM_F03C06C40</name>
</gene>
<reference evidence="2" key="2">
    <citation type="journal article" date="2012" name="PLoS ONE">
        <title>A Deeply Branching Thermophilic Bacterium with an Ancient Acetyl-CoA Pathway Dominates a Subsurface Ecosystem.</title>
        <authorList>
            <person name="Takami H."/>
            <person name="Noguchi H."/>
            <person name="Takaki Y."/>
            <person name="Uchiyama I."/>
            <person name="Toyoda A."/>
            <person name="Nishi S."/>
            <person name="Chee G.-J."/>
            <person name="Arai W."/>
            <person name="Nunoura T."/>
            <person name="Itoh T."/>
            <person name="Hattori M."/>
            <person name="Takai K."/>
        </authorList>
    </citation>
    <scope>NUCLEOTIDE SEQUENCE</scope>
</reference>
<sequence>MAATDTIQQTRQVTWEQFVQLPPSNTRQEIIDGEVREWPAPTVRHQRTIGRLYQRIVNEMETHQKGYVVLSPIDVVIQRSPLRVRQPDLIFIRAERVKSLEDLESAPRIEFAPDLVVEVLSPSDELADLNSKLDDYHALGCRRSGWWDCPQITSRC</sequence>
<dbReference type="SUPFAM" id="SSF52980">
    <property type="entry name" value="Restriction endonuclease-like"/>
    <property type="match status" value="1"/>
</dbReference>
<dbReference type="InterPro" id="IPR012296">
    <property type="entry name" value="Nuclease_put_TT1808"/>
</dbReference>
<name>H5S9J9_9ZZZZ</name>
<dbReference type="Pfam" id="PF05685">
    <property type="entry name" value="Uma2"/>
    <property type="match status" value="1"/>
</dbReference>
<protein>
    <submittedName>
        <fullName evidence="2">Hypothetical conserved protein</fullName>
    </submittedName>
</protein>
<dbReference type="CDD" id="cd06260">
    <property type="entry name" value="DUF820-like"/>
    <property type="match status" value="1"/>
</dbReference>
<feature type="domain" description="Putative restriction endonuclease" evidence="1">
    <location>
        <begin position="15"/>
        <end position="148"/>
    </location>
</feature>
<dbReference type="AlphaFoldDB" id="H5S9J9"/>
<reference evidence="2" key="1">
    <citation type="journal article" date="2005" name="Environ. Microbiol.">
        <title>Genetic and functional properties of uncultivated thermophilic crenarchaeotes from a subsurface gold mine as revealed by analysis of genome fragments.</title>
        <authorList>
            <person name="Nunoura T."/>
            <person name="Hirayama H."/>
            <person name="Takami H."/>
            <person name="Oida H."/>
            <person name="Nishi S."/>
            <person name="Shimamura S."/>
            <person name="Suzuki Y."/>
            <person name="Inagaki F."/>
            <person name="Takai K."/>
            <person name="Nealson K.H."/>
            <person name="Horikoshi K."/>
        </authorList>
    </citation>
    <scope>NUCLEOTIDE SEQUENCE</scope>
</reference>
<dbReference type="InterPro" id="IPR008538">
    <property type="entry name" value="Uma2"/>
</dbReference>
<dbReference type="Gene3D" id="3.90.1570.10">
    <property type="entry name" value="tt1808, chain A"/>
    <property type="match status" value="1"/>
</dbReference>